<dbReference type="GO" id="GO:0051731">
    <property type="term" value="F:polynucleotide 5'-hydroxyl-kinase activity"/>
    <property type="evidence" value="ECO:0007669"/>
    <property type="project" value="InterPro"/>
</dbReference>
<comment type="subcellular location">
    <subcellularLocation>
        <location evidence="1">Nucleus</location>
        <location evidence="1">Nucleolus</location>
    </subcellularLocation>
</comment>
<keyword evidence="5" id="KW-0547">Nucleotide-binding</keyword>
<keyword evidence="6" id="KW-0418">Kinase</keyword>
<dbReference type="Gene3D" id="3.40.50.300">
    <property type="entry name" value="P-loop containing nucleotide triphosphate hydrolases"/>
    <property type="match status" value="1"/>
</dbReference>
<sequence length="407" mass="45019">MSYQGIHIPSQWSEAAESITFASPPSHPPIIFICGPKNTGKSTFARHLVNVLLQRHTQVAHLDTDVGQPEFTPPGCLSLHVLHEQSKGTFSPAQSTNLISLSLSLSPNPSPLSSNLTVVSIKTPLRCHFFGDISSKRDPKAYLDRIFHLYDYFHKEHRFKKLEKSGKSVPPLVINTPGWVKGIGYDLLVDMIKYMKPTHVVQIRTTSENKNLPYGAFWSDGTLEENVNLIDLFAPCTDSFNQTVLIQKQALTLRDNRIIAYFQQCVPIGMNISTRKELAHALASIPPYEVSISGTKVLHLHCNVPSSEIFHSLNATIVGLAVSSSEPTGSRNHLPWCVGLGIVRGVDLVKDLLYVITPVPLCHLEKVDLLLQGLIRIPTCLLQVRGCMCPYMSTNVLNKLDPSGMSS</sequence>
<dbReference type="PANTHER" id="PTHR12755:SF3">
    <property type="entry name" value="POLYNUCLEOTIDE 5'-HYDROXYL-KINASE NOL9"/>
    <property type="match status" value="1"/>
</dbReference>
<evidence type="ECO:0000256" key="1">
    <source>
        <dbReference type="ARBA" id="ARBA00004604"/>
    </source>
</evidence>
<reference evidence="11" key="1">
    <citation type="submission" date="2020-02" db="EMBL/GenBank/DDBJ databases">
        <authorList>
            <person name="Scholz U."/>
            <person name="Mascher M."/>
            <person name="Fiebig A."/>
        </authorList>
    </citation>
    <scope>NUCLEOTIDE SEQUENCE</scope>
</reference>
<proteinExistence type="inferred from homology"/>
<dbReference type="OrthoDB" id="2405412at2759"/>
<dbReference type="Proteomes" id="UP000663760">
    <property type="component" value="Chromosome 6"/>
</dbReference>
<accession>A0A7I8KLJ0</accession>
<evidence type="ECO:0000256" key="8">
    <source>
        <dbReference type="ARBA" id="ARBA00023242"/>
    </source>
</evidence>
<comment type="similarity">
    <text evidence="2">Belongs to the Clp1 family. NOL9/GRC3 subfamily.</text>
</comment>
<dbReference type="EMBL" id="LR746269">
    <property type="protein sequence ID" value="CAA7398647.1"/>
    <property type="molecule type" value="Genomic_DNA"/>
</dbReference>
<dbReference type="InterPro" id="IPR032319">
    <property type="entry name" value="CLP1_P"/>
</dbReference>
<dbReference type="Pfam" id="PF25467">
    <property type="entry name" value="NOL9_C"/>
    <property type="match status" value="1"/>
</dbReference>
<dbReference type="PANTHER" id="PTHR12755">
    <property type="entry name" value="CLEAVAGE/POLYADENYLATION FACTOR IA SUBUNIT CLP1P"/>
    <property type="match status" value="1"/>
</dbReference>
<dbReference type="GO" id="GO:0000448">
    <property type="term" value="P:cleavage in ITS2 between 5.8S rRNA and LSU-rRNA of tricistronic rRNA transcript (SSU-rRNA, 5.8S rRNA, LSU-rRNA)"/>
    <property type="evidence" value="ECO:0007669"/>
    <property type="project" value="TreeGrafter"/>
</dbReference>
<organism evidence="11 12">
    <name type="scientific">Spirodela intermedia</name>
    <name type="common">Intermediate duckweed</name>
    <dbReference type="NCBI Taxonomy" id="51605"/>
    <lineage>
        <taxon>Eukaryota</taxon>
        <taxon>Viridiplantae</taxon>
        <taxon>Streptophyta</taxon>
        <taxon>Embryophyta</taxon>
        <taxon>Tracheophyta</taxon>
        <taxon>Spermatophyta</taxon>
        <taxon>Magnoliopsida</taxon>
        <taxon>Liliopsida</taxon>
        <taxon>Araceae</taxon>
        <taxon>Lemnoideae</taxon>
        <taxon>Spirodela</taxon>
    </lineage>
</organism>
<feature type="domain" description="Clp1 P-loop" evidence="9">
    <location>
        <begin position="35"/>
        <end position="86"/>
    </location>
</feature>
<name>A0A7I8KLJ0_SPIIN</name>
<evidence type="ECO:0000259" key="9">
    <source>
        <dbReference type="Pfam" id="PF16575"/>
    </source>
</evidence>
<gene>
    <name evidence="11" type="ORF">SI8410_06009312</name>
</gene>
<evidence type="ECO:0000256" key="6">
    <source>
        <dbReference type="ARBA" id="ARBA00022777"/>
    </source>
</evidence>
<keyword evidence="8" id="KW-0539">Nucleus</keyword>
<dbReference type="GO" id="GO:0005730">
    <property type="term" value="C:nucleolus"/>
    <property type="evidence" value="ECO:0007669"/>
    <property type="project" value="UniProtKB-SubCell"/>
</dbReference>
<feature type="domain" description="Clp1 P-loop" evidence="9">
    <location>
        <begin position="92"/>
        <end position="212"/>
    </location>
</feature>
<evidence type="ECO:0000313" key="11">
    <source>
        <dbReference type="EMBL" id="CAA7398647.1"/>
    </source>
</evidence>
<dbReference type="SUPFAM" id="SSF52540">
    <property type="entry name" value="P-loop containing nucleoside triphosphate hydrolases"/>
    <property type="match status" value="2"/>
</dbReference>
<dbReference type="CDD" id="cd02019">
    <property type="entry name" value="NK"/>
    <property type="match status" value="1"/>
</dbReference>
<protein>
    <submittedName>
        <fullName evidence="11">Uncharacterized protein</fullName>
    </submittedName>
</protein>
<evidence type="ECO:0000256" key="7">
    <source>
        <dbReference type="ARBA" id="ARBA00022840"/>
    </source>
</evidence>
<evidence type="ECO:0000259" key="10">
    <source>
        <dbReference type="Pfam" id="PF25467"/>
    </source>
</evidence>
<feature type="domain" description="NOL9 C-terminal" evidence="10">
    <location>
        <begin position="284"/>
        <end position="378"/>
    </location>
</feature>
<evidence type="ECO:0000256" key="2">
    <source>
        <dbReference type="ARBA" id="ARBA00011003"/>
    </source>
</evidence>
<dbReference type="InterPro" id="IPR057570">
    <property type="entry name" value="NOL9_C"/>
</dbReference>
<keyword evidence="7" id="KW-0067">ATP-binding</keyword>
<evidence type="ECO:0000256" key="4">
    <source>
        <dbReference type="ARBA" id="ARBA00022679"/>
    </source>
</evidence>
<evidence type="ECO:0000313" key="12">
    <source>
        <dbReference type="Proteomes" id="UP000663760"/>
    </source>
</evidence>
<keyword evidence="12" id="KW-1185">Reference proteome</keyword>
<dbReference type="Pfam" id="PF16575">
    <property type="entry name" value="CLP1_P"/>
    <property type="match status" value="2"/>
</dbReference>
<dbReference type="InterPro" id="IPR045116">
    <property type="entry name" value="Clp1/Grc3"/>
</dbReference>
<keyword evidence="3" id="KW-0698">rRNA processing</keyword>
<dbReference type="AlphaFoldDB" id="A0A7I8KLJ0"/>
<dbReference type="GO" id="GO:0005524">
    <property type="term" value="F:ATP binding"/>
    <property type="evidence" value="ECO:0007669"/>
    <property type="project" value="UniProtKB-KW"/>
</dbReference>
<evidence type="ECO:0000256" key="3">
    <source>
        <dbReference type="ARBA" id="ARBA00022552"/>
    </source>
</evidence>
<evidence type="ECO:0000256" key="5">
    <source>
        <dbReference type="ARBA" id="ARBA00022741"/>
    </source>
</evidence>
<dbReference type="InterPro" id="IPR027417">
    <property type="entry name" value="P-loop_NTPase"/>
</dbReference>
<keyword evidence="4" id="KW-0808">Transferase</keyword>